<dbReference type="SUPFAM" id="SSF48371">
    <property type="entry name" value="ARM repeat"/>
    <property type="match status" value="1"/>
</dbReference>
<evidence type="ECO:0000259" key="1">
    <source>
        <dbReference type="Pfam" id="PF26524"/>
    </source>
</evidence>
<dbReference type="AlphaFoldDB" id="A0A200R906"/>
<reference evidence="2 3" key="1">
    <citation type="journal article" date="2017" name="Mol. Plant">
        <title>The Genome of Medicinal Plant Macleaya cordata Provides New Insights into Benzylisoquinoline Alkaloids Metabolism.</title>
        <authorList>
            <person name="Liu X."/>
            <person name="Liu Y."/>
            <person name="Huang P."/>
            <person name="Ma Y."/>
            <person name="Qing Z."/>
            <person name="Tang Q."/>
            <person name="Cao H."/>
            <person name="Cheng P."/>
            <person name="Zheng Y."/>
            <person name="Yuan Z."/>
            <person name="Zhou Y."/>
            <person name="Liu J."/>
            <person name="Tang Z."/>
            <person name="Zhuo Y."/>
            <person name="Zhang Y."/>
            <person name="Yu L."/>
            <person name="Huang J."/>
            <person name="Yang P."/>
            <person name="Peng Q."/>
            <person name="Zhang J."/>
            <person name="Jiang W."/>
            <person name="Zhang Z."/>
            <person name="Lin K."/>
            <person name="Ro D.K."/>
            <person name="Chen X."/>
            <person name="Xiong X."/>
            <person name="Shang Y."/>
            <person name="Huang S."/>
            <person name="Zeng J."/>
        </authorList>
    </citation>
    <scope>NUCLEOTIDE SEQUENCE [LARGE SCALE GENOMIC DNA]</scope>
    <source>
        <strain evidence="3">cv. BLH2017</strain>
        <tissue evidence="2">Root</tissue>
    </source>
</reference>
<sequence>MDPHSNKKMMTTITTNKNPNLLMGPICSNPCCFFCIMKEPDPSLRKSGIAKCFKEIPLTDDQEHVLVLSTLWNIAMTQPNDPEFPSLGIFECMASLIYKGLNDRDWLLRDQNIFIPYYAAHIIGSYTMNKIEFAEKAVKSGVISPLMELLRGKISWVEQRVAVRALGHLASYETTFDSVAENEEEIIELAMDLSSTCLEVVYVKFVAVKDKQKRLRYHCDLLTRGVGGLEMENRKAEEWASQLQCWSIYLLNCFAWKERSLNLICKLGFLKNLCEMWGGSSDDWQYMGIDCLLLLLKDPDTRFKVIEIATLSLVDLVELKTLGGRKKVGEAITEALLLDYKQTKSKFKNNKVVQKALQQVWDLMVEKRKREIETSQEELLDRRVLVGFIKQEANESFWAGDIEEAVIKYTEGLNLCPLKMSKERMVLYSNRAQCYLLLGEPDSAISDSTRALSLSNPANSHNKSLWRRSQAYDLKGLAKESLMDCIMFVNGFFTTSLNSKEMMMKRRVKVPYYASRMINKQMSVTWLFAAAEAKLLLNKHQFGDDEEEVVQSDGYDSDDDEDDETIMKQQEKKISMSAGLSTIVEEEEDQEHLMEKANKYWSRRRSHCESRVAFHTGGVGNQNSSNGVRLLLRNLVLVLELHSPLIVQIWVQVPLAAN</sequence>
<accession>A0A200R906</accession>
<dbReference type="InterPro" id="IPR058868">
    <property type="entry name" value="ARM_7"/>
</dbReference>
<dbReference type="PANTHER" id="PTHR46578">
    <property type="entry name" value="ARM-REPEAT/TETRATRICOPEPTIDE REPEAT (TPR)-LIKE PROTEIN"/>
    <property type="match status" value="1"/>
</dbReference>
<dbReference type="OMA" id="LCDMWGG"/>
<dbReference type="InterPro" id="IPR016024">
    <property type="entry name" value="ARM-type_fold"/>
</dbReference>
<dbReference type="InParanoid" id="A0A200R906"/>
<dbReference type="InterPro" id="IPR011990">
    <property type="entry name" value="TPR-like_helical_dom_sf"/>
</dbReference>
<gene>
    <name evidence="2" type="ORF">BVC80_7781g5</name>
</gene>
<evidence type="ECO:0000313" key="3">
    <source>
        <dbReference type="Proteomes" id="UP000195402"/>
    </source>
</evidence>
<evidence type="ECO:0000313" key="2">
    <source>
        <dbReference type="EMBL" id="OVA19166.1"/>
    </source>
</evidence>
<dbReference type="Proteomes" id="UP000195402">
    <property type="component" value="Unassembled WGS sequence"/>
</dbReference>
<keyword evidence="3" id="KW-1185">Reference proteome</keyword>
<dbReference type="STRING" id="56857.A0A200R906"/>
<dbReference type="Gene3D" id="1.25.40.10">
    <property type="entry name" value="Tetratricopeptide repeat domain"/>
    <property type="match status" value="1"/>
</dbReference>
<dbReference type="Pfam" id="PF26524">
    <property type="entry name" value="ARM_7"/>
    <property type="match status" value="1"/>
</dbReference>
<dbReference type="PANTHER" id="PTHR46578:SF1">
    <property type="entry name" value="ARM-REPEAT_TETRATRICOPEPTIDE REPEAT (TPR)-LIKE PROTEIN"/>
    <property type="match status" value="1"/>
</dbReference>
<dbReference type="Gene3D" id="1.25.10.10">
    <property type="entry name" value="Leucine-rich Repeat Variant"/>
    <property type="match status" value="1"/>
</dbReference>
<organism evidence="2 3">
    <name type="scientific">Macleaya cordata</name>
    <name type="common">Five-seeded plume-poppy</name>
    <name type="synonym">Bocconia cordata</name>
    <dbReference type="NCBI Taxonomy" id="56857"/>
    <lineage>
        <taxon>Eukaryota</taxon>
        <taxon>Viridiplantae</taxon>
        <taxon>Streptophyta</taxon>
        <taxon>Embryophyta</taxon>
        <taxon>Tracheophyta</taxon>
        <taxon>Spermatophyta</taxon>
        <taxon>Magnoliopsida</taxon>
        <taxon>Ranunculales</taxon>
        <taxon>Papaveraceae</taxon>
        <taxon>Papaveroideae</taxon>
        <taxon>Macleaya</taxon>
    </lineage>
</organism>
<dbReference type="EMBL" id="MVGT01000247">
    <property type="protein sequence ID" value="OVA19166.1"/>
    <property type="molecule type" value="Genomic_DNA"/>
</dbReference>
<feature type="domain" description="ARM repeat N-terminal plant" evidence="1">
    <location>
        <begin position="26"/>
        <end position="266"/>
    </location>
</feature>
<proteinExistence type="predicted"/>
<protein>
    <recommendedName>
        <fullName evidence="1">ARM repeat N-terminal plant domain-containing protein</fullName>
    </recommendedName>
</protein>
<comment type="caution">
    <text evidence="2">The sequence shown here is derived from an EMBL/GenBank/DDBJ whole genome shotgun (WGS) entry which is preliminary data.</text>
</comment>
<dbReference type="SUPFAM" id="SSF48452">
    <property type="entry name" value="TPR-like"/>
    <property type="match status" value="1"/>
</dbReference>
<dbReference type="OrthoDB" id="1872379at2759"/>
<dbReference type="InterPro" id="IPR011989">
    <property type="entry name" value="ARM-like"/>
</dbReference>
<name>A0A200R906_MACCD</name>